<protein>
    <submittedName>
        <fullName evidence="2">Uncharacterized protein</fullName>
    </submittedName>
</protein>
<keyword evidence="3" id="KW-1185">Reference proteome</keyword>
<dbReference type="Proteomes" id="UP001499979">
    <property type="component" value="Unassembled WGS sequence"/>
</dbReference>
<evidence type="ECO:0000313" key="2">
    <source>
        <dbReference type="EMBL" id="GAA1154928.1"/>
    </source>
</evidence>
<reference evidence="3" key="1">
    <citation type="journal article" date="2019" name="Int. J. Syst. Evol. Microbiol.">
        <title>The Global Catalogue of Microorganisms (GCM) 10K type strain sequencing project: providing services to taxonomists for standard genome sequencing and annotation.</title>
        <authorList>
            <consortium name="The Broad Institute Genomics Platform"/>
            <consortium name="The Broad Institute Genome Sequencing Center for Infectious Disease"/>
            <person name="Wu L."/>
            <person name="Ma J."/>
        </authorList>
    </citation>
    <scope>NUCLEOTIDE SEQUENCE [LARGE SCALE GENOMIC DNA]</scope>
    <source>
        <strain evidence="3">JCM 11813</strain>
    </source>
</reference>
<accession>A0ABP4F7U7</accession>
<evidence type="ECO:0000313" key="3">
    <source>
        <dbReference type="Proteomes" id="UP001499979"/>
    </source>
</evidence>
<feature type="region of interest" description="Disordered" evidence="1">
    <location>
        <begin position="1"/>
        <end position="55"/>
    </location>
</feature>
<gene>
    <name evidence="2" type="ORF">GCM10009606_36420</name>
</gene>
<feature type="compositionally biased region" description="Basic and acidic residues" evidence="1">
    <location>
        <begin position="16"/>
        <end position="26"/>
    </location>
</feature>
<dbReference type="EMBL" id="BAAAJE010000020">
    <property type="protein sequence ID" value="GAA1154928.1"/>
    <property type="molecule type" value="Genomic_DNA"/>
</dbReference>
<proteinExistence type="predicted"/>
<name>A0ABP4F7U7_9ACTN</name>
<organism evidence="2 3">
    <name type="scientific">Nocardioides aquiterrae</name>
    <dbReference type="NCBI Taxonomy" id="203799"/>
    <lineage>
        <taxon>Bacteria</taxon>
        <taxon>Bacillati</taxon>
        <taxon>Actinomycetota</taxon>
        <taxon>Actinomycetes</taxon>
        <taxon>Propionibacteriales</taxon>
        <taxon>Nocardioidaceae</taxon>
        <taxon>Nocardioides</taxon>
    </lineage>
</organism>
<evidence type="ECO:0000256" key="1">
    <source>
        <dbReference type="SAM" id="MobiDB-lite"/>
    </source>
</evidence>
<sequence length="55" mass="6271">MRVMTAAQYARMRAKNHPEEAKRTREPVYLPGMTAADSTAGGDPRDPRPEPRIYR</sequence>
<feature type="compositionally biased region" description="Basic and acidic residues" evidence="1">
    <location>
        <begin position="43"/>
        <end position="55"/>
    </location>
</feature>
<comment type="caution">
    <text evidence="2">The sequence shown here is derived from an EMBL/GenBank/DDBJ whole genome shotgun (WGS) entry which is preliminary data.</text>
</comment>